<dbReference type="EMBL" id="CP081864">
    <property type="protein sequence ID" value="QZN94790.1"/>
    <property type="molecule type" value="Genomic_DNA"/>
</dbReference>
<dbReference type="Proteomes" id="UP000825886">
    <property type="component" value="Chromosome"/>
</dbReference>
<evidence type="ECO:0008006" key="5">
    <source>
        <dbReference type="Google" id="ProtNLM"/>
    </source>
</evidence>
<accession>A0ABX9AP67</accession>
<feature type="region of interest" description="Disordered" evidence="1">
    <location>
        <begin position="30"/>
        <end position="49"/>
    </location>
</feature>
<feature type="signal peptide" evidence="2">
    <location>
        <begin position="1"/>
        <end position="28"/>
    </location>
</feature>
<feature type="compositionally biased region" description="Polar residues" evidence="1">
    <location>
        <begin position="30"/>
        <end position="45"/>
    </location>
</feature>
<evidence type="ECO:0000256" key="2">
    <source>
        <dbReference type="SAM" id="SignalP"/>
    </source>
</evidence>
<protein>
    <recommendedName>
        <fullName evidence="5">Lipoprotein</fullName>
    </recommendedName>
</protein>
<dbReference type="PROSITE" id="PS51257">
    <property type="entry name" value="PROKAR_LIPOPROTEIN"/>
    <property type="match status" value="1"/>
</dbReference>
<reference evidence="3 4" key="1">
    <citation type="submission" date="2021-08" db="EMBL/GenBank/DDBJ databases">
        <title>Culture and genomic analysis of Symbiopectobacterium purcellii sp. nov. gen. nov., isolated from the leafhopper Empoasca decipiens.</title>
        <authorList>
            <person name="Nadal-Jimenez P."/>
            <person name="Siozios S."/>
            <person name="Halliday N."/>
            <person name="Camara M."/>
            <person name="Hurst G.D.D."/>
        </authorList>
    </citation>
    <scope>NUCLEOTIDE SEQUENCE [LARGE SCALE GENOMIC DNA]</scope>
    <source>
        <strain evidence="3 4">SyEd1</strain>
    </source>
</reference>
<evidence type="ECO:0000313" key="3">
    <source>
        <dbReference type="EMBL" id="QZN94790.1"/>
    </source>
</evidence>
<dbReference type="RefSeq" id="WP_222157903.1">
    <property type="nucleotide sequence ID" value="NZ_CP081864.1"/>
</dbReference>
<feature type="chain" id="PRO_5047035167" description="Lipoprotein" evidence="2">
    <location>
        <begin position="29"/>
        <end position="193"/>
    </location>
</feature>
<keyword evidence="2" id="KW-0732">Signal</keyword>
<keyword evidence="4" id="KW-1185">Reference proteome</keyword>
<evidence type="ECO:0000313" key="4">
    <source>
        <dbReference type="Proteomes" id="UP000825886"/>
    </source>
</evidence>
<proteinExistence type="predicted"/>
<gene>
    <name evidence="3" type="ORF">K6K13_16175</name>
</gene>
<evidence type="ECO:0000256" key="1">
    <source>
        <dbReference type="SAM" id="MobiDB-lite"/>
    </source>
</evidence>
<organism evidence="3 4">
    <name type="scientific">Symbiopectobacterium purcellii</name>
    <dbReference type="NCBI Taxonomy" id="2871826"/>
    <lineage>
        <taxon>Bacteria</taxon>
        <taxon>Pseudomonadati</taxon>
        <taxon>Pseudomonadota</taxon>
        <taxon>Gammaproteobacteria</taxon>
        <taxon>Enterobacterales</taxon>
        <taxon>Enterobacteriaceae</taxon>
    </lineage>
</organism>
<sequence length="193" mass="21303">MKIMTGKPVFFAASTLFLSLLLVGCQSATRSVPDSAGSNSRNSISLDGAGKACRSDPLYSASGGPNELYAEMTECVRAQKFDRAVFLYALAGSYTWFDANRIGTQYAKMAHGKLLGEALAQLSEKQVSQFWERIRATMQDPAKKSMICDRVKQAGMPSHSIDYMRVDKSSSVPAKPKEQYQWDMAVDNYLLCK</sequence>
<name>A0ABX9AP67_9ENTR</name>